<organism evidence="1 2">
    <name type="scientific">Suillus plorans</name>
    <dbReference type="NCBI Taxonomy" id="116603"/>
    <lineage>
        <taxon>Eukaryota</taxon>
        <taxon>Fungi</taxon>
        <taxon>Dikarya</taxon>
        <taxon>Basidiomycota</taxon>
        <taxon>Agaricomycotina</taxon>
        <taxon>Agaricomycetes</taxon>
        <taxon>Agaricomycetidae</taxon>
        <taxon>Boletales</taxon>
        <taxon>Suillineae</taxon>
        <taxon>Suillaceae</taxon>
        <taxon>Suillus</taxon>
    </lineage>
</organism>
<evidence type="ECO:0000313" key="1">
    <source>
        <dbReference type="EMBL" id="KAG1806687.1"/>
    </source>
</evidence>
<protein>
    <submittedName>
        <fullName evidence="1">Uncharacterized protein</fullName>
    </submittedName>
</protein>
<proteinExistence type="predicted"/>
<dbReference type="AlphaFoldDB" id="A0A9P7DZH1"/>
<name>A0A9P7DZH1_9AGAM</name>
<dbReference type="RefSeq" id="XP_041167158.1">
    <property type="nucleotide sequence ID" value="XM_041305591.1"/>
</dbReference>
<dbReference type="OrthoDB" id="2673970at2759"/>
<dbReference type="EMBL" id="JABBWE010000002">
    <property type="protein sequence ID" value="KAG1806687.1"/>
    <property type="molecule type" value="Genomic_DNA"/>
</dbReference>
<comment type="caution">
    <text evidence="1">The sequence shown here is derived from an EMBL/GenBank/DDBJ whole genome shotgun (WGS) entry which is preliminary data.</text>
</comment>
<accession>A0A9P7DZH1</accession>
<sequence>MWVTIDIQEAFCDAFDTEQACQAGLMTRFLTVNSNHIDQRNIGLEVLILWAKMRRTQAEIELYTVAIQNAREFDFSDNTSVLSSSSGFIPPPRPDELCFYDEDCDDVTDDFDDFEF</sequence>
<dbReference type="Proteomes" id="UP000719766">
    <property type="component" value="Unassembled WGS sequence"/>
</dbReference>
<keyword evidence="2" id="KW-1185">Reference proteome</keyword>
<dbReference type="GeneID" id="64599355"/>
<gene>
    <name evidence="1" type="ORF">HD556DRAFT_1436630</name>
</gene>
<reference evidence="1" key="1">
    <citation type="journal article" date="2020" name="New Phytol.">
        <title>Comparative genomics reveals dynamic genome evolution in host specialist ectomycorrhizal fungi.</title>
        <authorList>
            <person name="Lofgren L.A."/>
            <person name="Nguyen N.H."/>
            <person name="Vilgalys R."/>
            <person name="Ruytinx J."/>
            <person name="Liao H.L."/>
            <person name="Branco S."/>
            <person name="Kuo A."/>
            <person name="LaButti K."/>
            <person name="Lipzen A."/>
            <person name="Andreopoulos W."/>
            <person name="Pangilinan J."/>
            <person name="Riley R."/>
            <person name="Hundley H."/>
            <person name="Na H."/>
            <person name="Barry K."/>
            <person name="Grigoriev I.V."/>
            <person name="Stajich J.E."/>
            <person name="Kennedy P.G."/>
        </authorList>
    </citation>
    <scope>NUCLEOTIDE SEQUENCE</scope>
    <source>
        <strain evidence="1">S12</strain>
    </source>
</reference>
<evidence type="ECO:0000313" key="2">
    <source>
        <dbReference type="Proteomes" id="UP000719766"/>
    </source>
</evidence>